<keyword evidence="2" id="KW-0808">Transferase</keyword>
<dbReference type="Pfam" id="PF13302">
    <property type="entry name" value="Acetyltransf_3"/>
    <property type="match status" value="1"/>
</dbReference>
<dbReference type="CDD" id="cd04301">
    <property type="entry name" value="NAT_SF"/>
    <property type="match status" value="1"/>
</dbReference>
<gene>
    <name evidence="2" type="ORF">H9L01_00910</name>
</gene>
<keyword evidence="3" id="KW-1185">Reference proteome</keyword>
<dbReference type="GO" id="GO:0016747">
    <property type="term" value="F:acyltransferase activity, transferring groups other than amino-acyl groups"/>
    <property type="evidence" value="ECO:0007669"/>
    <property type="project" value="InterPro"/>
</dbReference>
<dbReference type="SUPFAM" id="SSF55729">
    <property type="entry name" value="Acyl-CoA N-acyltransferases (Nat)"/>
    <property type="match status" value="1"/>
</dbReference>
<dbReference type="Gene3D" id="3.40.630.30">
    <property type="match status" value="1"/>
</dbReference>
<dbReference type="EMBL" id="CP060715">
    <property type="protein sequence ID" value="QNN60962.1"/>
    <property type="molecule type" value="Genomic_DNA"/>
</dbReference>
<sequence>MKIIIDYIPETDAQKLWEIAFKDEDPQWSHFNAPYFNEYQAIDYRTYLNDYAPYYIDVDHRRGIYVDDVLIGLVSFYWESRPTRWLEYGLVIYDESYWGKGIGTYVSNLWITELFEKFPLIQRVGFTTWSGNPGMMAIGDKLDMTLEARLRKCRYYKGEYYDSIKYGVLRDEWTKKAANGLD</sequence>
<organism evidence="2 3">
    <name type="scientific">Erysipelothrix inopinata</name>
    <dbReference type="NCBI Taxonomy" id="225084"/>
    <lineage>
        <taxon>Bacteria</taxon>
        <taxon>Bacillati</taxon>
        <taxon>Bacillota</taxon>
        <taxon>Erysipelotrichia</taxon>
        <taxon>Erysipelotrichales</taxon>
        <taxon>Erysipelotrichaceae</taxon>
        <taxon>Erysipelothrix</taxon>
    </lineage>
</organism>
<evidence type="ECO:0000259" key="1">
    <source>
        <dbReference type="PROSITE" id="PS51186"/>
    </source>
</evidence>
<protein>
    <submittedName>
        <fullName evidence="2">GNAT family N-acetyltransferase</fullName>
    </submittedName>
</protein>
<dbReference type="PANTHER" id="PTHR43415">
    <property type="entry name" value="SPERMIDINE N(1)-ACETYLTRANSFERASE"/>
    <property type="match status" value="1"/>
</dbReference>
<proteinExistence type="predicted"/>
<dbReference type="KEGG" id="eio:H9L01_00910"/>
<dbReference type="InterPro" id="IPR016181">
    <property type="entry name" value="Acyl_CoA_acyltransferase"/>
</dbReference>
<dbReference type="RefSeq" id="WP_187534082.1">
    <property type="nucleotide sequence ID" value="NZ_CBCSHU010000017.1"/>
</dbReference>
<feature type="domain" description="N-acetyltransferase" evidence="1">
    <location>
        <begin position="3"/>
        <end position="167"/>
    </location>
</feature>
<accession>A0A7G9RZD7</accession>
<reference evidence="2 3" key="1">
    <citation type="submission" date="2020-08" db="EMBL/GenBank/DDBJ databases">
        <title>Genome sequence of Erysipelothrix inopinata DSM 15511T.</title>
        <authorList>
            <person name="Hyun D.-W."/>
            <person name="Bae J.-W."/>
        </authorList>
    </citation>
    <scope>NUCLEOTIDE SEQUENCE [LARGE SCALE GENOMIC DNA]</scope>
    <source>
        <strain evidence="2 3">DSM 15511</strain>
    </source>
</reference>
<dbReference type="AlphaFoldDB" id="A0A7G9RZD7"/>
<evidence type="ECO:0000313" key="3">
    <source>
        <dbReference type="Proteomes" id="UP000515928"/>
    </source>
</evidence>
<name>A0A7G9RZD7_9FIRM</name>
<evidence type="ECO:0000313" key="2">
    <source>
        <dbReference type="EMBL" id="QNN60962.1"/>
    </source>
</evidence>
<dbReference type="PROSITE" id="PS51186">
    <property type="entry name" value="GNAT"/>
    <property type="match status" value="1"/>
</dbReference>
<dbReference type="InterPro" id="IPR000182">
    <property type="entry name" value="GNAT_dom"/>
</dbReference>
<dbReference type="PANTHER" id="PTHR43415:SF4">
    <property type="entry name" value="N-ACETYLTRANSFERASE DOMAIN-CONTAINING PROTEIN"/>
    <property type="match status" value="1"/>
</dbReference>
<dbReference type="Proteomes" id="UP000515928">
    <property type="component" value="Chromosome"/>
</dbReference>